<reference evidence="2 3" key="1">
    <citation type="submission" date="2019-04" db="EMBL/GenBank/DDBJ databases">
        <authorList>
            <consortium name="Wellcome Sanger Institute Data Sharing"/>
        </authorList>
    </citation>
    <scope>NUCLEOTIDE SEQUENCE [LARGE SCALE GENOMIC DNA]</scope>
</reference>
<reference evidence="2" key="2">
    <citation type="submission" date="2025-08" db="UniProtKB">
        <authorList>
            <consortium name="Ensembl"/>
        </authorList>
    </citation>
    <scope>IDENTIFICATION</scope>
</reference>
<dbReference type="Proteomes" id="UP000694397">
    <property type="component" value="Chromosome 10"/>
</dbReference>
<sequence>MRRREIKQNETGESAARLRLCRLAWSPSRLLGGLAGTQPPGCVGGDEPGLLPESCAAPSVPAMPAHRLICFCKYFRWFTFRLDLTGLSRASLMLLDAESMKLRRSRVASRKSPSQAPSPRRLPSNGFSASYSSTGGGKQKLANWGVMRKDLSEVPCCGDRQYPLGELPSFLFNGGVHACELKAHYETIPCCSCTKRLPSASILVTHF</sequence>
<reference evidence="2" key="3">
    <citation type="submission" date="2025-09" db="UniProtKB">
        <authorList>
            <consortium name="Ensembl"/>
        </authorList>
    </citation>
    <scope>IDENTIFICATION</scope>
</reference>
<keyword evidence="3" id="KW-1185">Reference proteome</keyword>
<name>A0A8C9VA01_SCLFO</name>
<dbReference type="AlphaFoldDB" id="A0A8C9VA01"/>
<evidence type="ECO:0000256" key="1">
    <source>
        <dbReference type="SAM" id="MobiDB-lite"/>
    </source>
</evidence>
<dbReference type="GeneTree" id="ENSGT00980000198746"/>
<proteinExistence type="predicted"/>
<evidence type="ECO:0000313" key="3">
    <source>
        <dbReference type="Proteomes" id="UP000694397"/>
    </source>
</evidence>
<organism evidence="2 3">
    <name type="scientific">Scleropages formosus</name>
    <name type="common">Asian bonytongue</name>
    <name type="synonym">Osteoglossum formosum</name>
    <dbReference type="NCBI Taxonomy" id="113540"/>
    <lineage>
        <taxon>Eukaryota</taxon>
        <taxon>Metazoa</taxon>
        <taxon>Chordata</taxon>
        <taxon>Craniata</taxon>
        <taxon>Vertebrata</taxon>
        <taxon>Euteleostomi</taxon>
        <taxon>Actinopterygii</taxon>
        <taxon>Neopterygii</taxon>
        <taxon>Teleostei</taxon>
        <taxon>Osteoglossocephala</taxon>
        <taxon>Osteoglossomorpha</taxon>
        <taxon>Osteoglossiformes</taxon>
        <taxon>Osteoglossidae</taxon>
        <taxon>Scleropages</taxon>
    </lineage>
</organism>
<protein>
    <submittedName>
        <fullName evidence="2">Uncharacterized protein</fullName>
    </submittedName>
</protein>
<evidence type="ECO:0000313" key="2">
    <source>
        <dbReference type="Ensembl" id="ENSSFOP00015036777.2"/>
    </source>
</evidence>
<dbReference type="OrthoDB" id="9809685at2759"/>
<feature type="region of interest" description="Disordered" evidence="1">
    <location>
        <begin position="105"/>
        <end position="137"/>
    </location>
</feature>
<accession>A0A8C9VA01</accession>
<dbReference type="Ensembl" id="ENSSFOT00015037178.2">
    <property type="protein sequence ID" value="ENSSFOP00015036777.2"/>
    <property type="gene ID" value="ENSSFOG00015023388.2"/>
</dbReference>